<dbReference type="InterPro" id="IPR001394">
    <property type="entry name" value="Peptidase_C19_UCH"/>
</dbReference>
<dbReference type="PANTHER" id="PTHR24006:SF664">
    <property type="entry name" value="UBIQUITIN CARBOXYL-TERMINAL HYDROLASE"/>
    <property type="match status" value="1"/>
</dbReference>
<feature type="domain" description="UBP-type" evidence="18">
    <location>
        <begin position="174"/>
        <end position="290"/>
    </location>
</feature>
<evidence type="ECO:0000256" key="10">
    <source>
        <dbReference type="ARBA" id="ARBA00022833"/>
    </source>
</evidence>
<keyword evidence="9 11" id="KW-0788">Thiol protease</keyword>
<dbReference type="GO" id="GO:0004843">
    <property type="term" value="F:cysteine-type deubiquitinase activity"/>
    <property type="evidence" value="ECO:0007669"/>
    <property type="project" value="UniProtKB-UniRule"/>
</dbReference>
<dbReference type="InterPro" id="IPR001607">
    <property type="entry name" value="Znf_UBP"/>
</dbReference>
<dbReference type="InterPro" id="IPR041432">
    <property type="entry name" value="UBP13_Znf-UBP_var"/>
</dbReference>
<evidence type="ECO:0000256" key="13">
    <source>
        <dbReference type="PIRSR" id="PIRSR016308-3"/>
    </source>
</evidence>
<dbReference type="GO" id="GO:0005634">
    <property type="term" value="C:nucleus"/>
    <property type="evidence" value="ECO:0007669"/>
    <property type="project" value="TreeGrafter"/>
</dbReference>
<dbReference type="InterPro" id="IPR018200">
    <property type="entry name" value="USP_CS"/>
</dbReference>
<dbReference type="InterPro" id="IPR050164">
    <property type="entry name" value="Peptidase_C19"/>
</dbReference>
<keyword evidence="8 11" id="KW-0378">Hydrolase</keyword>
<dbReference type="Pfam" id="PF17807">
    <property type="entry name" value="zf-UBP_var"/>
    <property type="match status" value="1"/>
</dbReference>
<evidence type="ECO:0000313" key="20">
    <source>
        <dbReference type="Proteomes" id="UP000000759"/>
    </source>
</evidence>
<dbReference type="Pfam" id="PF00627">
    <property type="entry name" value="UBA"/>
    <property type="match status" value="1"/>
</dbReference>
<dbReference type="RefSeq" id="XP_002177539.1">
    <property type="nucleotide sequence ID" value="XM_002177503.1"/>
</dbReference>
<dbReference type="GO" id="GO:0008270">
    <property type="term" value="F:zinc ion binding"/>
    <property type="evidence" value="ECO:0007669"/>
    <property type="project" value="UniProtKB-UniRule"/>
</dbReference>
<feature type="domain" description="USP" evidence="17">
    <location>
        <begin position="332"/>
        <end position="834"/>
    </location>
</feature>
<evidence type="ECO:0000256" key="6">
    <source>
        <dbReference type="ARBA" id="ARBA00022771"/>
    </source>
</evidence>
<dbReference type="FunCoup" id="B7FRR1">
    <property type="interactions" value="379"/>
</dbReference>
<dbReference type="InParanoid" id="B7FRR1"/>
<dbReference type="GO" id="GO:0016579">
    <property type="term" value="P:protein deubiquitination"/>
    <property type="evidence" value="ECO:0007669"/>
    <property type="project" value="InterPro"/>
</dbReference>
<dbReference type="eggNOG" id="KOG0944">
    <property type="taxonomic scope" value="Eukaryota"/>
</dbReference>
<dbReference type="AlphaFoldDB" id="B7FRR1"/>
<dbReference type="PROSITE" id="PS00973">
    <property type="entry name" value="USP_2"/>
    <property type="match status" value="1"/>
</dbReference>
<evidence type="ECO:0000256" key="11">
    <source>
        <dbReference type="PIRNR" id="PIRNR016308"/>
    </source>
</evidence>
<dbReference type="InterPro" id="IPR028889">
    <property type="entry name" value="USP"/>
</dbReference>
<dbReference type="InterPro" id="IPR013083">
    <property type="entry name" value="Znf_RING/FYVE/PHD"/>
</dbReference>
<dbReference type="STRING" id="556484.B7FRR1"/>
<reference evidence="20" key="2">
    <citation type="submission" date="2008-08" db="EMBL/GenBank/DDBJ databases">
        <authorList>
            <consortium name="Diatom Consortium"/>
            <person name="Grigoriev I."/>
            <person name="Grimwood J."/>
            <person name="Kuo A."/>
            <person name="Otillar R.P."/>
            <person name="Salamov A."/>
            <person name="Detter J.C."/>
            <person name="Lindquist E."/>
            <person name="Shapiro H."/>
            <person name="Lucas S."/>
            <person name="Glavina del Rio T."/>
            <person name="Pitluck S."/>
            <person name="Rokhsar D."/>
            <person name="Bowler C."/>
        </authorList>
    </citation>
    <scope>GENOME REANNOTATION</scope>
    <source>
        <strain evidence="20">CCAP 1055/1</strain>
    </source>
</reference>
<dbReference type="OrthoDB" id="361536at2759"/>
<dbReference type="PANTHER" id="PTHR24006">
    <property type="entry name" value="UBIQUITIN CARBOXYL-TERMINAL HYDROLASE"/>
    <property type="match status" value="1"/>
</dbReference>
<dbReference type="PROSITE" id="PS50271">
    <property type="entry name" value="ZF_UBP"/>
    <property type="match status" value="1"/>
</dbReference>
<dbReference type="EMBL" id="CM000606">
    <property type="protein sequence ID" value="EEC50353.1"/>
    <property type="molecule type" value="Genomic_DNA"/>
</dbReference>
<comment type="catalytic activity">
    <reaction evidence="1 11 15">
        <text>Thiol-dependent hydrolysis of ester, thioester, amide, peptide and isopeptide bonds formed by the C-terminal Gly of ubiquitin (a 76-residue protein attached to proteins as an intracellular targeting signal).</text>
        <dbReference type="EC" id="3.4.19.12"/>
    </reaction>
</comment>
<dbReference type="FunFam" id="3.30.40.10:FF:000026">
    <property type="entry name" value="Ubiquitin carboxyl-terminal hydrolase"/>
    <property type="match status" value="1"/>
</dbReference>
<dbReference type="PIRSF" id="PIRSF016308">
    <property type="entry name" value="UBP"/>
    <property type="match status" value="1"/>
</dbReference>
<keyword evidence="5" id="KW-0677">Repeat</keyword>
<keyword evidence="7 11" id="KW-0833">Ubl conjugation pathway</keyword>
<evidence type="ECO:0000256" key="12">
    <source>
        <dbReference type="PIRSR" id="PIRSR016308-1"/>
    </source>
</evidence>
<dbReference type="PROSITE" id="PS50235">
    <property type="entry name" value="USP_3"/>
    <property type="match status" value="1"/>
</dbReference>
<reference evidence="19 20" key="1">
    <citation type="journal article" date="2008" name="Nature">
        <title>The Phaeodactylum genome reveals the evolutionary history of diatom genomes.</title>
        <authorList>
            <person name="Bowler C."/>
            <person name="Allen A.E."/>
            <person name="Badger J.H."/>
            <person name="Grimwood J."/>
            <person name="Jabbari K."/>
            <person name="Kuo A."/>
            <person name="Maheswari U."/>
            <person name="Martens C."/>
            <person name="Maumus F."/>
            <person name="Otillar R.P."/>
            <person name="Rayko E."/>
            <person name="Salamov A."/>
            <person name="Vandepoele K."/>
            <person name="Beszteri B."/>
            <person name="Gruber A."/>
            <person name="Heijde M."/>
            <person name="Katinka M."/>
            <person name="Mock T."/>
            <person name="Valentin K."/>
            <person name="Verret F."/>
            <person name="Berges J.A."/>
            <person name="Brownlee C."/>
            <person name="Cadoret J.P."/>
            <person name="Chiovitti A."/>
            <person name="Choi C.J."/>
            <person name="Coesel S."/>
            <person name="De Martino A."/>
            <person name="Detter J.C."/>
            <person name="Durkin C."/>
            <person name="Falciatore A."/>
            <person name="Fournet J."/>
            <person name="Haruta M."/>
            <person name="Huysman M.J."/>
            <person name="Jenkins B.D."/>
            <person name="Jiroutova K."/>
            <person name="Jorgensen R.E."/>
            <person name="Joubert Y."/>
            <person name="Kaplan A."/>
            <person name="Kroger N."/>
            <person name="Kroth P.G."/>
            <person name="La Roche J."/>
            <person name="Lindquist E."/>
            <person name="Lommer M."/>
            <person name="Martin-Jezequel V."/>
            <person name="Lopez P.J."/>
            <person name="Lucas S."/>
            <person name="Mangogna M."/>
            <person name="McGinnis K."/>
            <person name="Medlin L.K."/>
            <person name="Montsant A."/>
            <person name="Oudot-Le Secq M.P."/>
            <person name="Napoli C."/>
            <person name="Obornik M."/>
            <person name="Parker M.S."/>
            <person name="Petit J.L."/>
            <person name="Porcel B.M."/>
            <person name="Poulsen N."/>
            <person name="Robison M."/>
            <person name="Rychlewski L."/>
            <person name="Rynearson T.A."/>
            <person name="Schmutz J."/>
            <person name="Shapiro H."/>
            <person name="Siaut M."/>
            <person name="Stanley M."/>
            <person name="Sussman M.R."/>
            <person name="Taylor A.R."/>
            <person name="Vardi A."/>
            <person name="von Dassow P."/>
            <person name="Vyverman W."/>
            <person name="Willis A."/>
            <person name="Wyrwicz L.S."/>
            <person name="Rokhsar D.S."/>
            <person name="Weissenbach J."/>
            <person name="Armbrust E.V."/>
            <person name="Green B.R."/>
            <person name="Van de Peer Y."/>
            <person name="Grigoriev I.V."/>
        </authorList>
    </citation>
    <scope>NUCLEOTIDE SEQUENCE [LARGE SCALE GENOMIC DNA]</scope>
    <source>
        <strain evidence="19 20">CCAP 1055/1</strain>
    </source>
</reference>
<dbReference type="SMART" id="SM00290">
    <property type="entry name" value="ZnF_UBP"/>
    <property type="match status" value="1"/>
</dbReference>
<accession>B7FRR1</accession>
<keyword evidence="6 14" id="KW-0863">Zinc-finger</keyword>
<gene>
    <name evidence="19" type="ORF">PHATRDRAFT_18008</name>
</gene>
<dbReference type="EC" id="3.4.19.12" evidence="11 15"/>
<comment type="similarity">
    <text evidence="2 11 15">Belongs to the peptidase C19 family.</text>
</comment>
<evidence type="ECO:0000313" key="19">
    <source>
        <dbReference type="EMBL" id="EEC50353.1"/>
    </source>
</evidence>
<sequence length="844" mass="91665">METITELATLANVASPSDVVWNEECAYTFHSPYTTDQGIVVDLNTFVGTCQEMALTTSSRGIFVRIVKRRQRKENKAGALETVSVEAPTKLALGVEGGFTTEEDQFETVCTTSVVVLEKVGSLVQIAAEIPYTEESKGTFPTMVAISVDSILNHAGNMLRQDVKTWQLDQDDIQVSKYAENLPFVDNGVEISPDPKSWKCESSGATENLWLNLSDGYIGGGRKNWDGSGGSNGALDHFKESATQYPLVVKLGTITADLETADCYSYAPDEDGPVRIPNLAGLLEKRGIKVSAMQKTVKSTAELEVELNANYAFDAITEAGANLTPVSGPGLQGLQNLGNSCYLNSVMQVLMAVPELSKRYGTSPGGSLTQHNLLQNVPPKEAAGNLLTQTTKLASALTSGLFAHPIAEEIGPDANAMVTDPKYRLAPRMLKNVVGKNHVDFCTGQQQDAAQFLQYYLELLELQERKASARLTKGDGPLYTTSHLFGFRTTSRLECQADQAVKYKDSATETIWSLRIPMEKAVPKPVPRLSIEACLDSWASETTIDGLQWSHLGNAKHSATQKTRLTNFPRYIVLQAQRYTLGPDWSPIKLEVSLDVPDEMDLSKYKFLGPLPSDRVVPAESADTEAKTADGPTTPAVDEAALAQLMDMGFSLNSCKRALTAVGGNNIEAAMGWVFEHNTDSDFNDPLPDVGTDVSPEIGKAVAESAVQSLADSLGCFSVDQVRVALEETNGAPDRAADWLFSHMDDLEGAISALKKNRAPVEPVGSEESVSLEDGPGFYRLTGLISHIGKNTGSGHYVAHLKKGDKWIIFNDEKVAVSEHPPKEHAYLYLLQRTDTIDSPHESY</sequence>
<feature type="binding site" evidence="13">
    <location>
        <position position="200"/>
    </location>
    <ligand>
        <name>Zn(2+)</name>
        <dbReference type="ChEBI" id="CHEBI:29105"/>
    </ligand>
</feature>
<evidence type="ECO:0000256" key="7">
    <source>
        <dbReference type="ARBA" id="ARBA00022786"/>
    </source>
</evidence>
<dbReference type="InterPro" id="IPR038765">
    <property type="entry name" value="Papain-like_cys_pep_sf"/>
</dbReference>
<evidence type="ECO:0000259" key="18">
    <source>
        <dbReference type="PROSITE" id="PS50271"/>
    </source>
</evidence>
<evidence type="ECO:0000259" key="16">
    <source>
        <dbReference type="PROSITE" id="PS50030"/>
    </source>
</evidence>
<protein>
    <recommendedName>
        <fullName evidence="11 15">Ubiquitin carboxyl-terminal hydrolase</fullName>
        <ecNumber evidence="11 15">3.4.19.12</ecNumber>
    </recommendedName>
</protein>
<dbReference type="PROSITE" id="PS00972">
    <property type="entry name" value="USP_1"/>
    <property type="match status" value="1"/>
</dbReference>
<evidence type="ECO:0000256" key="4">
    <source>
        <dbReference type="ARBA" id="ARBA00022723"/>
    </source>
</evidence>
<organism evidence="19 20">
    <name type="scientific">Phaeodactylum tricornutum (strain CCAP 1055/1)</name>
    <dbReference type="NCBI Taxonomy" id="556484"/>
    <lineage>
        <taxon>Eukaryota</taxon>
        <taxon>Sar</taxon>
        <taxon>Stramenopiles</taxon>
        <taxon>Ochrophyta</taxon>
        <taxon>Bacillariophyta</taxon>
        <taxon>Bacillariophyceae</taxon>
        <taxon>Bacillariophycidae</taxon>
        <taxon>Naviculales</taxon>
        <taxon>Phaeodactylaceae</taxon>
        <taxon>Phaeodactylum</taxon>
    </lineage>
</organism>
<dbReference type="GO" id="GO:0005829">
    <property type="term" value="C:cytosol"/>
    <property type="evidence" value="ECO:0007669"/>
    <property type="project" value="TreeGrafter"/>
</dbReference>
<dbReference type="SUPFAM" id="SSF54001">
    <property type="entry name" value="Cysteine proteinases"/>
    <property type="match status" value="1"/>
</dbReference>
<dbReference type="SUPFAM" id="SSF57850">
    <property type="entry name" value="RING/U-box"/>
    <property type="match status" value="1"/>
</dbReference>
<dbReference type="Gene3D" id="3.90.70.10">
    <property type="entry name" value="Cysteine proteinases"/>
    <property type="match status" value="1"/>
</dbReference>
<dbReference type="Pfam" id="PF02148">
    <property type="entry name" value="zf-UBP"/>
    <property type="match status" value="1"/>
</dbReference>
<dbReference type="Proteomes" id="UP000000759">
    <property type="component" value="Chromosome 2"/>
</dbReference>
<evidence type="ECO:0000256" key="2">
    <source>
        <dbReference type="ARBA" id="ARBA00009085"/>
    </source>
</evidence>
<evidence type="ECO:0000256" key="1">
    <source>
        <dbReference type="ARBA" id="ARBA00000707"/>
    </source>
</evidence>
<evidence type="ECO:0000256" key="8">
    <source>
        <dbReference type="ARBA" id="ARBA00022801"/>
    </source>
</evidence>
<evidence type="ECO:0000256" key="14">
    <source>
        <dbReference type="PROSITE-ProRule" id="PRU00502"/>
    </source>
</evidence>
<dbReference type="Pfam" id="PF00443">
    <property type="entry name" value="UCH"/>
    <property type="match status" value="1"/>
</dbReference>
<keyword evidence="3 11" id="KW-0645">Protease</keyword>
<dbReference type="SMART" id="SM00165">
    <property type="entry name" value="UBA"/>
    <property type="match status" value="2"/>
</dbReference>
<keyword evidence="4 11" id="KW-0479">Metal-binding</keyword>
<dbReference type="Gene3D" id="3.30.40.10">
    <property type="entry name" value="Zinc/RING finger domain, C3HC4 (zinc finger)"/>
    <property type="match status" value="2"/>
</dbReference>
<proteinExistence type="inferred from homology"/>
<dbReference type="Gene3D" id="1.10.8.10">
    <property type="entry name" value="DNA helicase RuvA subunit, C-terminal domain"/>
    <property type="match status" value="2"/>
</dbReference>
<keyword evidence="10 11" id="KW-0862">Zinc</keyword>
<evidence type="ECO:0000256" key="9">
    <source>
        <dbReference type="ARBA" id="ARBA00022807"/>
    </source>
</evidence>
<name>B7FRR1_PHATC</name>
<evidence type="ECO:0000259" key="17">
    <source>
        <dbReference type="PROSITE" id="PS50235"/>
    </source>
</evidence>
<evidence type="ECO:0000256" key="3">
    <source>
        <dbReference type="ARBA" id="ARBA00022670"/>
    </source>
</evidence>
<feature type="active site" description="Nucleophile" evidence="12">
    <location>
        <position position="341"/>
    </location>
</feature>
<dbReference type="PaxDb" id="2850-Phatr18008"/>
<evidence type="ECO:0000256" key="15">
    <source>
        <dbReference type="RuleBase" id="RU366025"/>
    </source>
</evidence>
<feature type="domain" description="UBA" evidence="16">
    <location>
        <begin position="636"/>
        <end position="677"/>
    </location>
</feature>
<dbReference type="GO" id="GO:0006508">
    <property type="term" value="P:proteolysis"/>
    <property type="evidence" value="ECO:0007669"/>
    <property type="project" value="UniProtKB-KW"/>
</dbReference>
<dbReference type="KEGG" id="pti:PHATRDRAFT_18008"/>
<keyword evidence="20" id="KW-1185">Reference proteome</keyword>
<dbReference type="InterPro" id="IPR016652">
    <property type="entry name" value="Ubiquitinyl_hydrolase"/>
</dbReference>
<dbReference type="PROSITE" id="PS50030">
    <property type="entry name" value="UBA"/>
    <property type="match status" value="1"/>
</dbReference>
<dbReference type="GeneID" id="7197061"/>
<dbReference type="MEROPS" id="C19.089"/>
<feature type="active site" description="Proton acceptor" evidence="12">
    <location>
        <position position="796"/>
    </location>
</feature>
<dbReference type="InterPro" id="IPR015940">
    <property type="entry name" value="UBA"/>
</dbReference>
<evidence type="ECO:0000256" key="5">
    <source>
        <dbReference type="ARBA" id="ARBA00022737"/>
    </source>
</evidence>